<dbReference type="PANTHER" id="PTHR24252:SF7">
    <property type="entry name" value="HYALIN"/>
    <property type="match status" value="1"/>
</dbReference>
<dbReference type="InterPro" id="IPR018114">
    <property type="entry name" value="TRYPSIN_HIS"/>
</dbReference>
<evidence type="ECO:0000256" key="2">
    <source>
        <dbReference type="ARBA" id="ARBA00022801"/>
    </source>
</evidence>
<dbReference type="PROSITE" id="PS00135">
    <property type="entry name" value="TRYPSIN_SER"/>
    <property type="match status" value="1"/>
</dbReference>
<keyword evidence="2 5" id="KW-0378">Hydrolase</keyword>
<accession>A0A816QKK7</accession>
<dbReference type="Pfam" id="PF00089">
    <property type="entry name" value="Trypsin"/>
    <property type="match status" value="1"/>
</dbReference>
<dbReference type="EMBL" id="CAJNRF010004650">
    <property type="protein sequence ID" value="CAF2063116.1"/>
    <property type="molecule type" value="Genomic_DNA"/>
</dbReference>
<dbReference type="Proteomes" id="UP000663856">
    <property type="component" value="Unassembled WGS sequence"/>
</dbReference>
<dbReference type="InterPro" id="IPR009003">
    <property type="entry name" value="Peptidase_S1_PA"/>
</dbReference>
<reference evidence="8" key="1">
    <citation type="submission" date="2021-02" db="EMBL/GenBank/DDBJ databases">
        <authorList>
            <person name="Nowell W R."/>
        </authorList>
    </citation>
    <scope>NUCLEOTIDE SEQUENCE</scope>
</reference>
<evidence type="ECO:0000256" key="3">
    <source>
        <dbReference type="ARBA" id="ARBA00022825"/>
    </source>
</evidence>
<feature type="chain" id="PRO_5032631903" description="Peptidase S1 domain-containing protein" evidence="6">
    <location>
        <begin position="30"/>
        <end position="336"/>
    </location>
</feature>
<dbReference type="PRINTS" id="PR00722">
    <property type="entry name" value="CHYMOTRYPSIN"/>
</dbReference>
<keyword evidence="1 5" id="KW-0645">Protease</keyword>
<proteinExistence type="predicted"/>
<dbReference type="PROSITE" id="PS00134">
    <property type="entry name" value="TRYPSIN_HIS"/>
    <property type="match status" value="1"/>
</dbReference>
<dbReference type="GO" id="GO:0006508">
    <property type="term" value="P:proteolysis"/>
    <property type="evidence" value="ECO:0007669"/>
    <property type="project" value="UniProtKB-KW"/>
</dbReference>
<feature type="signal peptide" evidence="6">
    <location>
        <begin position="1"/>
        <end position="29"/>
    </location>
</feature>
<dbReference type="CDD" id="cd00190">
    <property type="entry name" value="Tryp_SPc"/>
    <property type="match status" value="1"/>
</dbReference>
<organism evidence="8 9">
    <name type="scientific">Rotaria magnacalcarata</name>
    <dbReference type="NCBI Taxonomy" id="392030"/>
    <lineage>
        <taxon>Eukaryota</taxon>
        <taxon>Metazoa</taxon>
        <taxon>Spiralia</taxon>
        <taxon>Gnathifera</taxon>
        <taxon>Rotifera</taxon>
        <taxon>Eurotatoria</taxon>
        <taxon>Bdelloidea</taxon>
        <taxon>Philodinida</taxon>
        <taxon>Philodinidae</taxon>
        <taxon>Rotaria</taxon>
    </lineage>
</organism>
<dbReference type="PANTHER" id="PTHR24252">
    <property type="entry name" value="ACROSIN-RELATED"/>
    <property type="match status" value="1"/>
</dbReference>
<evidence type="ECO:0000313" key="8">
    <source>
        <dbReference type="EMBL" id="CAF2063116.1"/>
    </source>
</evidence>
<dbReference type="Gene3D" id="2.40.10.10">
    <property type="entry name" value="Trypsin-like serine proteases"/>
    <property type="match status" value="1"/>
</dbReference>
<keyword evidence="4" id="KW-1015">Disulfide bond</keyword>
<protein>
    <recommendedName>
        <fullName evidence="7">Peptidase S1 domain-containing protein</fullName>
    </recommendedName>
</protein>
<keyword evidence="6" id="KW-0732">Signal</keyword>
<dbReference type="InterPro" id="IPR033116">
    <property type="entry name" value="TRYPSIN_SER"/>
</dbReference>
<keyword evidence="3 5" id="KW-0720">Serine protease</keyword>
<dbReference type="InterPro" id="IPR001254">
    <property type="entry name" value="Trypsin_dom"/>
</dbReference>
<dbReference type="InterPro" id="IPR043504">
    <property type="entry name" value="Peptidase_S1_PA_chymotrypsin"/>
</dbReference>
<dbReference type="SUPFAM" id="SSF50494">
    <property type="entry name" value="Trypsin-like serine proteases"/>
    <property type="match status" value="1"/>
</dbReference>
<dbReference type="PROSITE" id="PS50240">
    <property type="entry name" value="TRYPSIN_DOM"/>
    <property type="match status" value="1"/>
</dbReference>
<evidence type="ECO:0000256" key="5">
    <source>
        <dbReference type="RuleBase" id="RU363034"/>
    </source>
</evidence>
<evidence type="ECO:0000313" key="9">
    <source>
        <dbReference type="Proteomes" id="UP000663856"/>
    </source>
</evidence>
<sequence length="336" mass="35141">MSVSQIISIGRIQLFFILILLSNIRSSHQTVYSCSSNALCGCSTNSATVTRIVGGENAAPATWSWAVSLRIGTGSLCGGSIISNSWVITAAHCIISQTPSQYTIYAGSTSRWAGTQTRTASNIFVHPGYSSTTYVNDIALLKLSSPLSMDDPYVSSICIPSVSQAILSAGEWPPVGTNVVAVGWGTLSEGGSLPTTLQQVTVQTVAYQASTCAPTMANWTVQLCAGASGGGKDTCQGDSGGPLMMFSSSNQWVLIGVTSSGIGCAQASYSGMYTRVAAFKNWINSYTNDSVAISINPTTVGTTTLGPITLHANTVTVSMRNVLIVVFFSLLPVSFY</sequence>
<gene>
    <name evidence="8" type="ORF">WKI299_LOCUS12542</name>
</gene>
<evidence type="ECO:0000256" key="1">
    <source>
        <dbReference type="ARBA" id="ARBA00022670"/>
    </source>
</evidence>
<evidence type="ECO:0000256" key="4">
    <source>
        <dbReference type="ARBA" id="ARBA00023157"/>
    </source>
</evidence>
<dbReference type="AlphaFoldDB" id="A0A816QKK7"/>
<dbReference type="SMART" id="SM00020">
    <property type="entry name" value="Tryp_SPc"/>
    <property type="match status" value="1"/>
</dbReference>
<name>A0A816QKK7_9BILA</name>
<dbReference type="InterPro" id="IPR001314">
    <property type="entry name" value="Peptidase_S1A"/>
</dbReference>
<evidence type="ECO:0000256" key="6">
    <source>
        <dbReference type="SAM" id="SignalP"/>
    </source>
</evidence>
<evidence type="ECO:0000259" key="7">
    <source>
        <dbReference type="PROSITE" id="PS50240"/>
    </source>
</evidence>
<feature type="domain" description="Peptidase S1" evidence="7">
    <location>
        <begin position="52"/>
        <end position="288"/>
    </location>
</feature>
<dbReference type="GO" id="GO:0004252">
    <property type="term" value="F:serine-type endopeptidase activity"/>
    <property type="evidence" value="ECO:0007669"/>
    <property type="project" value="InterPro"/>
</dbReference>
<comment type="caution">
    <text evidence="8">The sequence shown here is derived from an EMBL/GenBank/DDBJ whole genome shotgun (WGS) entry which is preliminary data.</text>
</comment>
<dbReference type="FunFam" id="2.40.10.10:FF:000003">
    <property type="entry name" value="Transmembrane serine protease 3"/>
    <property type="match status" value="1"/>
</dbReference>